<reference evidence="4" key="2">
    <citation type="submission" date="2016-11" db="EMBL/GenBank/DDBJ databases">
        <authorList>
            <person name="Varghese N."/>
            <person name="Submissions S."/>
        </authorList>
    </citation>
    <scope>NUCLEOTIDE SEQUENCE</scope>
    <source>
        <strain evidence="4">DSM 4029</strain>
    </source>
</reference>
<dbReference type="EMBL" id="WWVX01000002">
    <property type="protein sequence ID" value="MZL69121.1"/>
    <property type="molecule type" value="Genomic_DNA"/>
</dbReference>
<accession>A0AAQ1MDH4</accession>
<keyword evidence="6" id="KW-1185">Reference proteome</keyword>
<reference evidence="3 6" key="3">
    <citation type="journal article" date="2019" name="Nat. Med.">
        <title>A library of human gut bacterial isolates paired with longitudinal multiomics data enables mechanistic microbiome research.</title>
        <authorList>
            <person name="Poyet M."/>
            <person name="Groussin M."/>
            <person name="Gibbons S.M."/>
            <person name="Avila-Pacheco J."/>
            <person name="Jiang X."/>
            <person name="Kearney S.M."/>
            <person name="Perrotta A.R."/>
            <person name="Berdy B."/>
            <person name="Zhao S."/>
            <person name="Lieberman T.D."/>
            <person name="Swanson P.K."/>
            <person name="Smith M."/>
            <person name="Roesemann S."/>
            <person name="Alexander J.E."/>
            <person name="Rich S.A."/>
            <person name="Livny J."/>
            <person name="Vlamakis H."/>
            <person name="Clish C."/>
            <person name="Bullock K."/>
            <person name="Deik A."/>
            <person name="Scott J."/>
            <person name="Pierce K.A."/>
            <person name="Xavier R.J."/>
            <person name="Alm E.J."/>
        </authorList>
    </citation>
    <scope>NUCLEOTIDE SEQUENCE [LARGE SCALE GENOMIC DNA]</scope>
    <source>
        <strain evidence="3 6">BIOML-A2</strain>
    </source>
</reference>
<evidence type="ECO:0000313" key="5">
    <source>
        <dbReference type="Proteomes" id="UP000184089"/>
    </source>
</evidence>
<protein>
    <submittedName>
        <fullName evidence="3">ACT domain-containing protein</fullName>
    </submittedName>
</protein>
<evidence type="ECO:0000313" key="6">
    <source>
        <dbReference type="Proteomes" id="UP000474718"/>
    </source>
</evidence>
<feature type="transmembrane region" description="Helical" evidence="1">
    <location>
        <begin position="68"/>
        <end position="91"/>
    </location>
</feature>
<evidence type="ECO:0000313" key="4">
    <source>
        <dbReference type="EMBL" id="SHG12699.1"/>
    </source>
</evidence>
<dbReference type="AlphaFoldDB" id="A0AAQ1MDH4"/>
<name>A0AAQ1MDH4_9FIRM</name>
<dbReference type="Proteomes" id="UP000184089">
    <property type="component" value="Unassembled WGS sequence"/>
</dbReference>
<organism evidence="4 5">
    <name type="scientific">Bittarella massiliensis</name>
    <name type="common">ex Durand et al. 2017</name>
    <dbReference type="NCBI Taxonomy" id="1720313"/>
    <lineage>
        <taxon>Bacteria</taxon>
        <taxon>Bacillati</taxon>
        <taxon>Bacillota</taxon>
        <taxon>Clostridia</taxon>
        <taxon>Eubacteriales</taxon>
        <taxon>Oscillospiraceae</taxon>
        <taxon>Bittarella (ex Durand et al. 2017)</taxon>
    </lineage>
</organism>
<feature type="domain" description="CASTOR ACT" evidence="2">
    <location>
        <begin position="54"/>
        <end position="113"/>
    </location>
</feature>
<dbReference type="SUPFAM" id="SSF55021">
    <property type="entry name" value="ACT-like"/>
    <property type="match status" value="2"/>
</dbReference>
<dbReference type="Pfam" id="PF13840">
    <property type="entry name" value="ACT_7"/>
    <property type="match status" value="1"/>
</dbReference>
<dbReference type="InterPro" id="IPR051719">
    <property type="entry name" value="CASTOR_mTORC1"/>
</dbReference>
<evidence type="ECO:0000313" key="3">
    <source>
        <dbReference type="EMBL" id="MZL69121.1"/>
    </source>
</evidence>
<dbReference type="InterPro" id="IPR027795">
    <property type="entry name" value="CASTOR_ACT_dom"/>
</dbReference>
<dbReference type="PANTHER" id="PTHR31131:SF6">
    <property type="entry name" value="CASTOR ACT DOMAIN-CONTAINING PROTEIN"/>
    <property type="match status" value="1"/>
</dbReference>
<dbReference type="EMBL" id="FQVY01000002">
    <property type="protein sequence ID" value="SHG12699.1"/>
    <property type="molecule type" value="Genomic_DNA"/>
</dbReference>
<dbReference type="RefSeq" id="WP_021658038.1">
    <property type="nucleotide sequence ID" value="NZ_FQVY01000002.1"/>
</dbReference>
<keyword evidence="1" id="KW-1133">Transmembrane helix</keyword>
<evidence type="ECO:0000256" key="1">
    <source>
        <dbReference type="SAM" id="Phobius"/>
    </source>
</evidence>
<dbReference type="Proteomes" id="UP000474718">
    <property type="component" value="Unassembled WGS sequence"/>
</dbReference>
<proteinExistence type="predicted"/>
<sequence>MTIEVLDGDLSVCQVRDLSAVDWGQPLCFAEKTDEECSLVCPTGCAPKDALAREDGWRAFRIAGELDFSLVGILAQISSLLAGAGIALFALSTYRTDYILVKGERLRDALAVLAGAGWEVSGKKLPAGD</sequence>
<dbReference type="InterPro" id="IPR045865">
    <property type="entry name" value="ACT-like_dom_sf"/>
</dbReference>
<comment type="caution">
    <text evidence="4">The sequence shown here is derived from an EMBL/GenBank/DDBJ whole genome shotgun (WGS) entry which is preliminary data.</text>
</comment>
<keyword evidence="1" id="KW-0812">Transmembrane</keyword>
<dbReference type="Gene3D" id="3.30.2130.10">
    <property type="entry name" value="VC0802-like"/>
    <property type="match status" value="1"/>
</dbReference>
<keyword evidence="1" id="KW-0472">Membrane</keyword>
<gene>
    <name evidence="3" type="ORF">GT747_04970</name>
    <name evidence="4" type="ORF">SAMN05444424_1567</name>
</gene>
<evidence type="ECO:0000259" key="2">
    <source>
        <dbReference type="Pfam" id="PF13840"/>
    </source>
</evidence>
<reference evidence="5" key="1">
    <citation type="submission" date="2016-11" db="EMBL/GenBank/DDBJ databases">
        <authorList>
            <person name="Jaros S."/>
            <person name="Januszkiewicz K."/>
            <person name="Wedrychowicz H."/>
        </authorList>
    </citation>
    <scope>NUCLEOTIDE SEQUENCE [LARGE SCALE GENOMIC DNA]</scope>
    <source>
        <strain evidence="5">DSM 4029</strain>
    </source>
</reference>
<dbReference type="PANTHER" id="PTHR31131">
    <property type="entry name" value="CHROMOSOME 1, WHOLE GENOME SHOTGUN SEQUENCE"/>
    <property type="match status" value="1"/>
</dbReference>